<dbReference type="EnsemblMetazoa" id="SSS_4936s_mrna">
    <property type="protein sequence ID" value="KAF7490983.1"/>
    <property type="gene ID" value="SSS_4936"/>
</dbReference>
<feature type="compositionally biased region" description="Basic and acidic residues" evidence="1">
    <location>
        <begin position="450"/>
        <end position="459"/>
    </location>
</feature>
<dbReference type="EMBL" id="WVUK01000062">
    <property type="protein sequence ID" value="KAF7490983.1"/>
    <property type="molecule type" value="Genomic_DNA"/>
</dbReference>
<evidence type="ECO:0000256" key="1">
    <source>
        <dbReference type="SAM" id="MobiDB-lite"/>
    </source>
</evidence>
<feature type="compositionally biased region" description="Low complexity" evidence="1">
    <location>
        <begin position="386"/>
        <end position="423"/>
    </location>
</feature>
<reference evidence="4" key="1">
    <citation type="journal article" date="2020" name="PLoS Negl. Trop. Dis.">
        <title>High-quality nuclear genome for Sarcoptes scabiei-A critical resource for a neglected parasite.</title>
        <authorList>
            <person name="Korhonen P.K."/>
            <person name="Gasser R.B."/>
            <person name="Ma G."/>
            <person name="Wang T."/>
            <person name="Stroehlein A.J."/>
            <person name="Young N.D."/>
            <person name="Ang C.S."/>
            <person name="Fernando D.D."/>
            <person name="Lu H.C."/>
            <person name="Taylor S."/>
            <person name="Reynolds S.L."/>
            <person name="Mofiz E."/>
            <person name="Najaraj S.H."/>
            <person name="Gowda H."/>
            <person name="Madugundu A."/>
            <person name="Renuse S."/>
            <person name="Holt D."/>
            <person name="Pandey A."/>
            <person name="Papenfuss A.T."/>
            <person name="Fischer K."/>
        </authorList>
    </citation>
    <scope>NUCLEOTIDE SEQUENCE [LARGE SCALE GENOMIC DNA]</scope>
</reference>
<gene>
    <name evidence="2" type="ORF">SSS_4936</name>
</gene>
<evidence type="ECO:0000313" key="2">
    <source>
        <dbReference type="EMBL" id="KAF7490983.1"/>
    </source>
</evidence>
<accession>A0A834R6Z1</accession>
<keyword evidence="4" id="KW-1185">Reference proteome</keyword>
<feature type="compositionally biased region" description="Polar residues" evidence="1">
    <location>
        <begin position="1"/>
        <end position="21"/>
    </location>
</feature>
<organism evidence="2">
    <name type="scientific">Sarcoptes scabiei</name>
    <name type="common">Itch mite</name>
    <name type="synonym">Acarus scabiei</name>
    <dbReference type="NCBI Taxonomy" id="52283"/>
    <lineage>
        <taxon>Eukaryota</taxon>
        <taxon>Metazoa</taxon>
        <taxon>Ecdysozoa</taxon>
        <taxon>Arthropoda</taxon>
        <taxon>Chelicerata</taxon>
        <taxon>Arachnida</taxon>
        <taxon>Acari</taxon>
        <taxon>Acariformes</taxon>
        <taxon>Sarcoptiformes</taxon>
        <taxon>Astigmata</taxon>
        <taxon>Psoroptidia</taxon>
        <taxon>Sarcoptoidea</taxon>
        <taxon>Sarcoptidae</taxon>
        <taxon>Sarcoptinae</taxon>
        <taxon>Sarcoptes</taxon>
    </lineage>
</organism>
<feature type="compositionally biased region" description="Basic residues" evidence="1">
    <location>
        <begin position="424"/>
        <end position="447"/>
    </location>
</feature>
<reference evidence="2" key="2">
    <citation type="submission" date="2020-01" db="EMBL/GenBank/DDBJ databases">
        <authorList>
            <person name="Korhonen P.K.K."/>
            <person name="Guangxu M.G."/>
            <person name="Wang T.W."/>
            <person name="Stroehlein A.J.S."/>
            <person name="Young N.D."/>
            <person name="Ang C.-S.A."/>
            <person name="Fernando D.W.F."/>
            <person name="Lu H.L."/>
            <person name="Taylor S.T."/>
            <person name="Ehtesham M.E.M."/>
            <person name="Najaraj S.H.N."/>
            <person name="Harsha G.H.G."/>
            <person name="Madugundu A.M."/>
            <person name="Renuse S.R."/>
            <person name="Holt D.H."/>
            <person name="Pandey A.P."/>
            <person name="Papenfuss A.P."/>
            <person name="Gasser R.B.G."/>
            <person name="Fischer K.F."/>
        </authorList>
    </citation>
    <scope>NUCLEOTIDE SEQUENCE</scope>
    <source>
        <strain evidence="2">SSS_KF_BRIS2020</strain>
    </source>
</reference>
<proteinExistence type="predicted"/>
<reference evidence="3" key="3">
    <citation type="submission" date="2022-06" db="UniProtKB">
        <authorList>
            <consortium name="EnsemblMetazoa"/>
        </authorList>
    </citation>
    <scope>IDENTIFICATION</scope>
</reference>
<evidence type="ECO:0000313" key="4">
    <source>
        <dbReference type="Proteomes" id="UP000070412"/>
    </source>
</evidence>
<protein>
    <submittedName>
        <fullName evidence="2 3">Uncharacterized protein</fullName>
    </submittedName>
</protein>
<feature type="region of interest" description="Disordered" evidence="1">
    <location>
        <begin position="374"/>
        <end position="474"/>
    </location>
</feature>
<dbReference type="AlphaFoldDB" id="A0A834R6Z1"/>
<evidence type="ECO:0000313" key="3">
    <source>
        <dbReference type="EnsemblMetazoa" id="KAF7490983.1"/>
    </source>
</evidence>
<feature type="compositionally biased region" description="Basic residues" evidence="1">
    <location>
        <begin position="460"/>
        <end position="474"/>
    </location>
</feature>
<sequence length="474" mass="53700">MVQHFLPQQTSQHQALYQNRQSMRTTMKSPTSSSSLSSPNHHNQYLMARYNSKSTTTTTIATATSSVQYAHQYHPYMDADYIEGQFDPNLSFYLSPKQFLSPTTIDSYTSSIVSPTLELSASLYDQNRVTSSLGETHTMGNLDFHLAPNNTLTSTLFNELKTDVSKQQMNLNFRAEPQTNYSKPVFNYSETDKEIELGSNVIGGVIQNEDVSKSLLEQPHHQQQQQLKRTKLDMLAKHCNVSLLRKNSRQEKIDDSGNDVHGQAEGYLNGSIDRKASLTKLTNQSVADQSTPSHMRLDPMNIQSKAKDIYTKLLNQFVLISLRLHVDPFQFETGLKISKKKMVNKKHHSINNIGPKEKSMFNKMAQMSKSLLNHQDSQRDRKYKQPFPVSSASPPSLSPAAKMSVSSSSTLSSTPISSSSSLSKSKRKERKGTRKDFRKMKISKKGKLNGSDKDKTREVTHHRKNQKLHNHSRW</sequence>
<feature type="region of interest" description="Disordered" evidence="1">
    <location>
        <begin position="1"/>
        <end position="41"/>
    </location>
</feature>
<name>A0A834R6Z1_SARSC</name>
<dbReference type="Proteomes" id="UP000070412">
    <property type="component" value="Unassembled WGS sequence"/>
</dbReference>
<feature type="compositionally biased region" description="Low complexity" evidence="1">
    <location>
        <begin position="22"/>
        <end position="39"/>
    </location>
</feature>